<feature type="transmembrane region" description="Helical" evidence="7">
    <location>
        <begin position="171"/>
        <end position="189"/>
    </location>
</feature>
<dbReference type="PANTHER" id="PTHR14969:SF62">
    <property type="entry name" value="DECAPRENYLPHOSPHORYL-5-PHOSPHORIBOSE PHOSPHATASE RV3807C-RELATED"/>
    <property type="match status" value="1"/>
</dbReference>
<dbReference type="CDD" id="cd01610">
    <property type="entry name" value="PAP2_like"/>
    <property type="match status" value="1"/>
</dbReference>
<accession>A0A4Z0H7B8</accession>
<sequence length="210" mass="21585">MSPLAPVGPAPTPLALDGASVDGSLYTEVTDLARHAPGLLSDPLAAWSTAGLVLLAVLMAAGWWRARSDDAARMAAALSAPLAAAAAFGLNDVIKALVREQRPCQTLHTVTLEACPAPGDWSFPSNHTAIAAAAAVALLLADRRLGAVAVLTALLMGVSRVWVGAHYPHDVAVGLLVGAVTGWAVGRAARRAAPAVRRLRASRLGPWFST</sequence>
<protein>
    <submittedName>
        <fullName evidence="9">Phosphatase PAP2 family protein</fullName>
    </submittedName>
</protein>
<dbReference type="EMBL" id="SRID01000101">
    <property type="protein sequence ID" value="TGB09648.1"/>
    <property type="molecule type" value="Genomic_DNA"/>
</dbReference>
<evidence type="ECO:0000259" key="8">
    <source>
        <dbReference type="SMART" id="SM00014"/>
    </source>
</evidence>
<dbReference type="SUPFAM" id="SSF48317">
    <property type="entry name" value="Acid phosphatase/Vanadium-dependent haloperoxidase"/>
    <property type="match status" value="1"/>
</dbReference>
<dbReference type="SMART" id="SM00014">
    <property type="entry name" value="acidPPc"/>
    <property type="match status" value="1"/>
</dbReference>
<keyword evidence="3 7" id="KW-0812">Transmembrane</keyword>
<evidence type="ECO:0000256" key="3">
    <source>
        <dbReference type="ARBA" id="ARBA00022692"/>
    </source>
</evidence>
<proteinExistence type="predicted"/>
<keyword evidence="2" id="KW-1003">Cell membrane</keyword>
<evidence type="ECO:0000256" key="1">
    <source>
        <dbReference type="ARBA" id="ARBA00004651"/>
    </source>
</evidence>
<evidence type="ECO:0000256" key="4">
    <source>
        <dbReference type="ARBA" id="ARBA00022801"/>
    </source>
</evidence>
<evidence type="ECO:0000256" key="5">
    <source>
        <dbReference type="ARBA" id="ARBA00022989"/>
    </source>
</evidence>
<reference evidence="9 10" key="1">
    <citation type="submission" date="2019-03" db="EMBL/GenBank/DDBJ databases">
        <authorList>
            <person name="Gonzalez-Pimentel J.L."/>
        </authorList>
    </citation>
    <scope>NUCLEOTIDE SEQUENCE [LARGE SCALE GENOMIC DNA]</scope>
    <source>
        <strain evidence="9 10">JCM 31289</strain>
    </source>
</reference>
<keyword evidence="6 7" id="KW-0472">Membrane</keyword>
<dbReference type="RefSeq" id="WP_135339263.1">
    <property type="nucleotide sequence ID" value="NZ_JBHLTX010000017.1"/>
</dbReference>
<feature type="domain" description="Phosphatidic acid phosphatase type 2/haloperoxidase" evidence="8">
    <location>
        <begin position="76"/>
        <end position="186"/>
    </location>
</feature>
<dbReference type="PANTHER" id="PTHR14969">
    <property type="entry name" value="SPHINGOSINE-1-PHOSPHATE PHOSPHOHYDROLASE"/>
    <property type="match status" value="1"/>
</dbReference>
<evidence type="ECO:0000256" key="2">
    <source>
        <dbReference type="ARBA" id="ARBA00022475"/>
    </source>
</evidence>
<dbReference type="InterPro" id="IPR000326">
    <property type="entry name" value="PAP2/HPO"/>
</dbReference>
<keyword evidence="5 7" id="KW-1133">Transmembrane helix</keyword>
<keyword evidence="4" id="KW-0378">Hydrolase</keyword>
<feature type="transmembrane region" description="Helical" evidence="7">
    <location>
        <begin position="147"/>
        <end position="165"/>
    </location>
</feature>
<gene>
    <name evidence="9" type="ORF">E4099_13450</name>
</gene>
<dbReference type="InterPro" id="IPR036938">
    <property type="entry name" value="PAP2/HPO_sf"/>
</dbReference>
<keyword evidence="10" id="KW-1185">Reference proteome</keyword>
<comment type="caution">
    <text evidence="9">The sequence shown here is derived from an EMBL/GenBank/DDBJ whole genome shotgun (WGS) entry which is preliminary data.</text>
</comment>
<dbReference type="OrthoDB" id="5243958at2"/>
<evidence type="ECO:0000256" key="6">
    <source>
        <dbReference type="ARBA" id="ARBA00023136"/>
    </source>
</evidence>
<dbReference type="GO" id="GO:0016787">
    <property type="term" value="F:hydrolase activity"/>
    <property type="evidence" value="ECO:0007669"/>
    <property type="project" value="UniProtKB-KW"/>
</dbReference>
<feature type="transmembrane region" description="Helical" evidence="7">
    <location>
        <begin position="44"/>
        <end position="64"/>
    </location>
</feature>
<dbReference type="Proteomes" id="UP000297948">
    <property type="component" value="Unassembled WGS sequence"/>
</dbReference>
<dbReference type="AlphaFoldDB" id="A0A4Z0H7B8"/>
<dbReference type="Gene3D" id="1.20.144.10">
    <property type="entry name" value="Phosphatidic acid phosphatase type 2/haloperoxidase"/>
    <property type="match status" value="1"/>
</dbReference>
<name>A0A4Z0H7B8_9ACTN</name>
<dbReference type="GO" id="GO:0005886">
    <property type="term" value="C:plasma membrane"/>
    <property type="evidence" value="ECO:0007669"/>
    <property type="project" value="UniProtKB-SubCell"/>
</dbReference>
<evidence type="ECO:0000313" key="9">
    <source>
        <dbReference type="EMBL" id="TGB09648.1"/>
    </source>
</evidence>
<evidence type="ECO:0000256" key="7">
    <source>
        <dbReference type="SAM" id="Phobius"/>
    </source>
</evidence>
<evidence type="ECO:0000313" key="10">
    <source>
        <dbReference type="Proteomes" id="UP000297948"/>
    </source>
</evidence>
<organism evidence="9 10">
    <name type="scientific">Streptomyces palmae</name>
    <dbReference type="NCBI Taxonomy" id="1701085"/>
    <lineage>
        <taxon>Bacteria</taxon>
        <taxon>Bacillati</taxon>
        <taxon>Actinomycetota</taxon>
        <taxon>Actinomycetes</taxon>
        <taxon>Kitasatosporales</taxon>
        <taxon>Streptomycetaceae</taxon>
        <taxon>Streptomyces</taxon>
    </lineage>
</organism>
<dbReference type="Pfam" id="PF01569">
    <property type="entry name" value="PAP2"/>
    <property type="match status" value="1"/>
</dbReference>
<comment type="subcellular location">
    <subcellularLocation>
        <location evidence="1">Cell membrane</location>
        <topology evidence="1">Multi-pass membrane protein</topology>
    </subcellularLocation>
</comment>